<name>A0A2U8DTC3_9CLOT</name>
<gene>
    <name evidence="1" type="ORF">B9W14_13505</name>
</gene>
<dbReference type="Proteomes" id="UP000244910">
    <property type="component" value="Chromosome"/>
</dbReference>
<dbReference type="EMBL" id="CP020953">
    <property type="protein sequence ID" value="AWI05474.1"/>
    <property type="molecule type" value="Genomic_DNA"/>
</dbReference>
<proteinExistence type="predicted"/>
<dbReference type="KEGG" id="cdrk:B9W14_13505"/>
<keyword evidence="2" id="KW-1185">Reference proteome</keyword>
<dbReference type="RefSeq" id="WP_032078196.1">
    <property type="nucleotide sequence ID" value="NZ_CP020953.1"/>
</dbReference>
<organism evidence="1 2">
    <name type="scientific">Clostridium drakei</name>
    <dbReference type="NCBI Taxonomy" id="332101"/>
    <lineage>
        <taxon>Bacteria</taxon>
        <taxon>Bacillati</taxon>
        <taxon>Bacillota</taxon>
        <taxon>Clostridia</taxon>
        <taxon>Eubacteriales</taxon>
        <taxon>Clostridiaceae</taxon>
        <taxon>Clostridium</taxon>
    </lineage>
</organism>
<dbReference type="AlphaFoldDB" id="A0A2U8DTC3"/>
<accession>A0A2U8DTC3</accession>
<dbReference type="OrthoDB" id="1930403at2"/>
<reference evidence="2" key="1">
    <citation type="submission" date="2017-04" db="EMBL/GenBank/DDBJ databases">
        <authorList>
            <person name="Song Y."/>
            <person name="Cho B.-K."/>
        </authorList>
    </citation>
    <scope>NUCLEOTIDE SEQUENCE [LARGE SCALE GENOMIC DNA]</scope>
    <source>
        <strain evidence="2">SL1</strain>
    </source>
</reference>
<protein>
    <submittedName>
        <fullName evidence="1">Uncharacterized protein</fullName>
    </submittedName>
</protein>
<evidence type="ECO:0000313" key="2">
    <source>
        <dbReference type="Proteomes" id="UP000244910"/>
    </source>
</evidence>
<sequence>MNEKEEILEILKEVEKALQEIFFSGFNSPGDFTLNEFLRLSLLMESCGMTYGAKKLKNICDKLSNKRHNFNFDYEETMKNYSELNEYCLICSKKLYMLNLKEKIAKI</sequence>
<evidence type="ECO:0000313" key="1">
    <source>
        <dbReference type="EMBL" id="AWI05474.1"/>
    </source>
</evidence>